<dbReference type="PATRIC" id="fig|693978.17.peg.1223"/>
<dbReference type="Proteomes" id="UP000010093">
    <property type="component" value="Chromosome"/>
</dbReference>
<proteinExistence type="predicted"/>
<dbReference type="KEGG" id="rai:RA0C_1237"/>
<dbReference type="GeneID" id="93718076"/>
<reference evidence="1 2" key="1">
    <citation type="journal article" date="2012" name="J. Bacteriol.">
        <title>Complete genome sequence of Riemerella anatipestifer reference strain.</title>
        <authorList>
            <person name="Wang X."/>
            <person name="Zhu D."/>
            <person name="Wang M."/>
            <person name="Cheng A."/>
            <person name="Jia R."/>
            <person name="Zhou Y."/>
            <person name="Chen Z."/>
            <person name="Luo Q."/>
            <person name="Liu F."/>
            <person name="Wang Y."/>
            <person name="Chen X.Y."/>
        </authorList>
    </citation>
    <scope>NUCLEOTIDE SEQUENCE [LARGE SCALE GENOMIC DNA]</scope>
    <source>
        <strain evidence="2">DSM 15868</strain>
    </source>
</reference>
<organism evidence="1 2">
    <name type="scientific">Riemerella anatipestifer (strain ATCC 11845 / DSM 15868 / JCM 9532 / NCTC 11014)</name>
    <dbReference type="NCBI Taxonomy" id="693978"/>
    <lineage>
        <taxon>Bacteria</taxon>
        <taxon>Pseudomonadati</taxon>
        <taxon>Bacteroidota</taxon>
        <taxon>Flavobacteriia</taxon>
        <taxon>Flavobacteriales</taxon>
        <taxon>Weeksellaceae</taxon>
        <taxon>Riemerella</taxon>
    </lineage>
</organism>
<gene>
    <name evidence="1" type="ORF">RA0C_1237</name>
</gene>
<dbReference type="AlphaFoldDB" id="E4TC89"/>
<name>E4TC89_RIEAD</name>
<dbReference type="EMBL" id="CP003388">
    <property type="protein sequence ID" value="AFD56137.1"/>
    <property type="molecule type" value="Genomic_DNA"/>
</dbReference>
<dbReference type="KEGG" id="ran:Riean_0975"/>
<evidence type="ECO:0000313" key="2">
    <source>
        <dbReference type="Proteomes" id="UP000010093"/>
    </source>
</evidence>
<sequence>MNIEYDQLEELCKKIESRVKKQKITLHFKEVLNYIYIDDNKDFFFKPYKTEIFSTELYNFLFLEDDNGIYREWVLLKLVIEFSNGDLIEVDKIEETIYLKLKDLSLIE</sequence>
<protein>
    <submittedName>
        <fullName evidence="1">Uncharacterized protein</fullName>
    </submittedName>
</protein>
<accession>E4TC89</accession>
<dbReference type="RefSeq" id="WP_004917188.1">
    <property type="nucleotide sequence ID" value="NC_014738.1"/>
</dbReference>
<dbReference type="HOGENOM" id="CLU_2194955_0_0_10"/>
<evidence type="ECO:0000313" key="1">
    <source>
        <dbReference type="EMBL" id="AFD56137.1"/>
    </source>
</evidence>